<evidence type="ECO:0000259" key="4">
    <source>
        <dbReference type="PROSITE" id="PS01124"/>
    </source>
</evidence>
<dbReference type="PROSITE" id="PS01124">
    <property type="entry name" value="HTH_ARAC_FAMILY_2"/>
    <property type="match status" value="1"/>
</dbReference>
<reference evidence="6" key="1">
    <citation type="journal article" date="2019" name="Int. J. Syst. Evol. Microbiol.">
        <title>The Global Catalogue of Microorganisms (GCM) 10K type strain sequencing project: providing services to taxonomists for standard genome sequencing and annotation.</title>
        <authorList>
            <consortium name="The Broad Institute Genomics Platform"/>
            <consortium name="The Broad Institute Genome Sequencing Center for Infectious Disease"/>
            <person name="Wu L."/>
            <person name="Ma J."/>
        </authorList>
    </citation>
    <scope>NUCLEOTIDE SEQUENCE [LARGE SCALE GENOMIC DNA]</scope>
    <source>
        <strain evidence="6">CCUG 49571</strain>
    </source>
</reference>
<evidence type="ECO:0000256" key="2">
    <source>
        <dbReference type="ARBA" id="ARBA00023125"/>
    </source>
</evidence>
<proteinExistence type="predicted"/>
<dbReference type="InterPro" id="IPR037923">
    <property type="entry name" value="HTH-like"/>
</dbReference>
<organism evidence="5 6">
    <name type="scientific">Cohnella hongkongensis</name>
    <dbReference type="NCBI Taxonomy" id="178337"/>
    <lineage>
        <taxon>Bacteria</taxon>
        <taxon>Bacillati</taxon>
        <taxon>Bacillota</taxon>
        <taxon>Bacilli</taxon>
        <taxon>Bacillales</taxon>
        <taxon>Paenibacillaceae</taxon>
        <taxon>Cohnella</taxon>
    </lineage>
</organism>
<name>A0ABV9FBS8_9BACL</name>
<dbReference type="Pfam" id="PF02311">
    <property type="entry name" value="AraC_binding"/>
    <property type="match status" value="1"/>
</dbReference>
<accession>A0ABV9FBS8</accession>
<dbReference type="Proteomes" id="UP001596028">
    <property type="component" value="Unassembled WGS sequence"/>
</dbReference>
<dbReference type="Pfam" id="PF12833">
    <property type="entry name" value="HTH_18"/>
    <property type="match status" value="1"/>
</dbReference>
<keyword evidence="2" id="KW-0238">DNA-binding</keyword>
<evidence type="ECO:0000313" key="6">
    <source>
        <dbReference type="Proteomes" id="UP001596028"/>
    </source>
</evidence>
<evidence type="ECO:0000256" key="1">
    <source>
        <dbReference type="ARBA" id="ARBA00023015"/>
    </source>
</evidence>
<keyword evidence="3" id="KW-0804">Transcription</keyword>
<dbReference type="InterPro" id="IPR014710">
    <property type="entry name" value="RmlC-like_jellyroll"/>
</dbReference>
<dbReference type="InterPro" id="IPR018060">
    <property type="entry name" value="HTH_AraC"/>
</dbReference>
<evidence type="ECO:0000313" key="5">
    <source>
        <dbReference type="EMBL" id="MFC4598639.1"/>
    </source>
</evidence>
<keyword evidence="6" id="KW-1185">Reference proteome</keyword>
<dbReference type="InterPro" id="IPR009057">
    <property type="entry name" value="Homeodomain-like_sf"/>
</dbReference>
<dbReference type="RefSeq" id="WP_378095103.1">
    <property type="nucleotide sequence ID" value="NZ_JBHSEP010000006.1"/>
</dbReference>
<dbReference type="SMART" id="SM00342">
    <property type="entry name" value="HTH_ARAC"/>
    <property type="match status" value="1"/>
</dbReference>
<dbReference type="PANTHER" id="PTHR43280">
    <property type="entry name" value="ARAC-FAMILY TRANSCRIPTIONAL REGULATOR"/>
    <property type="match status" value="1"/>
</dbReference>
<comment type="caution">
    <text evidence="5">The sequence shown here is derived from an EMBL/GenBank/DDBJ whole genome shotgun (WGS) entry which is preliminary data.</text>
</comment>
<sequence length="296" mass="34413">MRFLKTEIRQPLEFVSMGQFHSLRPWTHTRRMIDSYEIIIGVRGTLYIQQENDRYAVEPGCALLLLPGETHAGYRPSEEELSFYWVHFLCPENARIVGGEEWLHDSNRRHSEKYPAAKSHCVYFPLFFQCGNPDKIDILFHQLQHLANSRLVYPSALHYQLTSLFLELAAQADSGHVAEVSFSPDPLVAEIAEWIRIHTAEPLTASGIADKYGYNRDYLSRLFKRNTGMNLHEYILAQKLFKAKSLLAGTNRTVKQIARDVGIADEKYFIRLFRKYEHLTPTGYRNAYYLKHMNIE</sequence>
<dbReference type="InterPro" id="IPR003313">
    <property type="entry name" value="AraC-bd"/>
</dbReference>
<dbReference type="PANTHER" id="PTHR43280:SF2">
    <property type="entry name" value="HTH-TYPE TRANSCRIPTIONAL REGULATOR EXSA"/>
    <property type="match status" value="1"/>
</dbReference>
<evidence type="ECO:0000256" key="3">
    <source>
        <dbReference type="ARBA" id="ARBA00023163"/>
    </source>
</evidence>
<dbReference type="EMBL" id="JBHSEP010000006">
    <property type="protein sequence ID" value="MFC4598639.1"/>
    <property type="molecule type" value="Genomic_DNA"/>
</dbReference>
<dbReference type="Gene3D" id="1.10.10.60">
    <property type="entry name" value="Homeodomain-like"/>
    <property type="match status" value="2"/>
</dbReference>
<dbReference type="Gene3D" id="2.60.120.10">
    <property type="entry name" value="Jelly Rolls"/>
    <property type="match status" value="1"/>
</dbReference>
<dbReference type="SUPFAM" id="SSF46689">
    <property type="entry name" value="Homeodomain-like"/>
    <property type="match status" value="2"/>
</dbReference>
<dbReference type="SUPFAM" id="SSF51215">
    <property type="entry name" value="Regulatory protein AraC"/>
    <property type="match status" value="1"/>
</dbReference>
<feature type="domain" description="HTH araC/xylS-type" evidence="4">
    <location>
        <begin position="189"/>
        <end position="287"/>
    </location>
</feature>
<keyword evidence="1" id="KW-0805">Transcription regulation</keyword>
<protein>
    <submittedName>
        <fullName evidence="5">AraC family transcriptional regulator</fullName>
    </submittedName>
</protein>
<gene>
    <name evidence="5" type="ORF">ACFO3S_10370</name>
</gene>